<evidence type="ECO:0000256" key="4">
    <source>
        <dbReference type="SAM" id="MobiDB-lite"/>
    </source>
</evidence>
<evidence type="ECO:0000256" key="1">
    <source>
        <dbReference type="ARBA" id="ARBA00010672"/>
    </source>
</evidence>
<feature type="compositionally biased region" description="Polar residues" evidence="4">
    <location>
        <begin position="215"/>
        <end position="236"/>
    </location>
</feature>
<dbReference type="InterPro" id="IPR006608">
    <property type="entry name" value="CC2D1A/B_DM14"/>
</dbReference>
<accession>A0A8C0XZP8</accession>
<dbReference type="InterPro" id="IPR037772">
    <property type="entry name" value="C2_Freud"/>
</dbReference>
<dbReference type="InterPro" id="IPR035892">
    <property type="entry name" value="C2_domain_sf"/>
</dbReference>
<sequence>MSRSQKPPQKGKAKQMRLLLDLAPDDELDDSGGNDDELEAELLALMGGGGGGRAPVPLVDIEHIAALCMKDLDEDGGDEGDLENDADLLAELNEVLEDDEEQVVRKPPPSPVPPQRSNAAPASQNAPASLDARLQERLDMYQTAITNAKAAGETNKVRRYDRGLKTLQSMLTSVKKGKPIDEDEIPPPVATGGKPSTAPQAEPIREPEKPAPANTLPQTANVKPMQDTQPAATSKPQLLLPPSQRATVITPDTPLKASILSRQREYKLAALKAKQSGNTDQAKQLYQVSKVNEFCHLSVSLMLHLNTVMFHSSKWSHTFTFTSLMPFTFCSPYTCVSALSAPRSVAEALQQRMDKYKEAAESAKSKGDDRKARMHQRIIKQYQDAIKAHKAGRPVNLAELPVPPGCPPLQGTEGGQQNFMGVLETAMKLANQDTDADADEDENPQKVQQLDFLTMRRQQFVKAALRSKEMKDMQGAAQHLRNAKGLEPMITAAKAGLPVDITKVPAAPIREDDYRLSHSRSSALSPRSSEQYAQLMAHLKQQHEKCLAYSQQYTHMGNVAETARFEKLAEECMSNIEVLKKAHAKGSSVPKFHTEERTFNSVKIFPNLTSNDMVLTIVKGINLPAPPGVSANDLDASVRFEFPFPSAEEAQKDKTSFVRNSSCPEFKEEFKLNIKRDHRGFKRVVQAKGIKFEVIHKGGLFKTDKVVGSAQLKLEALENQCEIREIIDVLDGRKATGGKLEVLVKIREPLAGVQLQPVTEKWLVIDPLTPSPEKDQDQEKDRDSSSPQYKMHSFSLLHHDKQRLDLKINDYKKNGRDPSELIKQHMDVCQRLQWQKSYLEKHPAALTGTTCN</sequence>
<dbReference type="AlphaFoldDB" id="A0A8C0XZP8"/>
<organism evidence="6 7">
    <name type="scientific">Cyprinus carpio carpio</name>
    <dbReference type="NCBI Taxonomy" id="630221"/>
    <lineage>
        <taxon>Eukaryota</taxon>
        <taxon>Metazoa</taxon>
        <taxon>Chordata</taxon>
        <taxon>Craniata</taxon>
        <taxon>Vertebrata</taxon>
        <taxon>Euteleostomi</taxon>
        <taxon>Actinopterygii</taxon>
        <taxon>Neopterygii</taxon>
        <taxon>Teleostei</taxon>
        <taxon>Ostariophysi</taxon>
        <taxon>Cypriniformes</taxon>
        <taxon>Cyprinidae</taxon>
        <taxon>Cyprininae</taxon>
        <taxon>Cyprinus</taxon>
    </lineage>
</organism>
<keyword evidence="2" id="KW-0175">Coiled coil</keyword>
<dbReference type="PANTHER" id="PTHR13076:SF8">
    <property type="entry name" value="COILED-COIL AND C2 DOMAIN-CONTAINING PROTEIN 1A"/>
    <property type="match status" value="1"/>
</dbReference>
<feature type="compositionally biased region" description="Basic and acidic residues" evidence="4">
    <location>
        <begin position="772"/>
        <end position="784"/>
    </location>
</feature>
<evidence type="ECO:0000259" key="5">
    <source>
        <dbReference type="PROSITE" id="PS50004"/>
    </source>
</evidence>
<evidence type="ECO:0000256" key="2">
    <source>
        <dbReference type="ARBA" id="ARBA00023054"/>
    </source>
</evidence>
<dbReference type="Gene3D" id="2.60.40.150">
    <property type="entry name" value="C2 domain"/>
    <property type="match status" value="1"/>
</dbReference>
<dbReference type="Proteomes" id="UP001108240">
    <property type="component" value="Unplaced"/>
</dbReference>
<dbReference type="PROSITE" id="PS50004">
    <property type="entry name" value="C2"/>
    <property type="match status" value="1"/>
</dbReference>
<evidence type="ECO:0000313" key="7">
    <source>
        <dbReference type="Proteomes" id="UP001108240"/>
    </source>
</evidence>
<dbReference type="PANTHER" id="PTHR13076">
    <property type="entry name" value="COILED-COIL AND C2 DOMAIN-CONTAINING PROTEIN 1-LIKE"/>
    <property type="match status" value="1"/>
</dbReference>
<reference evidence="6" key="1">
    <citation type="submission" date="2025-08" db="UniProtKB">
        <authorList>
            <consortium name="Ensembl"/>
        </authorList>
    </citation>
    <scope>IDENTIFICATION</scope>
</reference>
<evidence type="ECO:0000256" key="3">
    <source>
        <dbReference type="ARBA" id="ARBA00068693"/>
    </source>
</evidence>
<reference evidence="6" key="2">
    <citation type="submission" date="2025-09" db="UniProtKB">
        <authorList>
            <consortium name="Ensembl"/>
        </authorList>
    </citation>
    <scope>IDENTIFICATION</scope>
</reference>
<keyword evidence="7" id="KW-1185">Reference proteome</keyword>
<dbReference type="Pfam" id="PF00168">
    <property type="entry name" value="C2"/>
    <property type="match status" value="1"/>
</dbReference>
<dbReference type="SMART" id="SM00239">
    <property type="entry name" value="C2"/>
    <property type="match status" value="1"/>
</dbReference>
<dbReference type="Ensembl" id="ENSCCRT00000000837.2">
    <property type="protein sequence ID" value="ENSCCRP00000000742.2"/>
    <property type="gene ID" value="ENSCCRG00000000498.2"/>
</dbReference>
<dbReference type="Pfam" id="PF21528">
    <property type="entry name" value="CC2D1A-B_DM14"/>
    <property type="match status" value="2"/>
</dbReference>
<proteinExistence type="inferred from homology"/>
<comment type="similarity">
    <text evidence="1">Belongs to the CC2D1 family.</text>
</comment>
<feature type="region of interest" description="Disordered" evidence="4">
    <location>
        <begin position="768"/>
        <end position="789"/>
    </location>
</feature>
<dbReference type="InterPro" id="IPR000008">
    <property type="entry name" value="C2_dom"/>
</dbReference>
<evidence type="ECO:0000313" key="6">
    <source>
        <dbReference type="Ensembl" id="ENSCCRP00000000742.2"/>
    </source>
</evidence>
<feature type="region of interest" description="Disordered" evidence="4">
    <location>
        <begin position="93"/>
        <end position="131"/>
    </location>
</feature>
<dbReference type="SUPFAM" id="SSF49562">
    <property type="entry name" value="C2 domain (Calcium/lipid-binding domain, CaLB)"/>
    <property type="match status" value="1"/>
</dbReference>
<dbReference type="InterPro" id="IPR039725">
    <property type="entry name" value="CC2D1A/B"/>
</dbReference>
<feature type="domain" description="C2" evidence="5">
    <location>
        <begin position="594"/>
        <end position="727"/>
    </location>
</feature>
<dbReference type="FunFam" id="2.60.40.150:FF:000104">
    <property type="entry name" value="coiled-coil and C2 domain-containing protein 1B"/>
    <property type="match status" value="1"/>
</dbReference>
<dbReference type="GO" id="GO:0001227">
    <property type="term" value="F:DNA-binding transcription repressor activity, RNA polymerase II-specific"/>
    <property type="evidence" value="ECO:0007669"/>
    <property type="project" value="InterPro"/>
</dbReference>
<dbReference type="CDD" id="cd08690">
    <property type="entry name" value="C2_Freud-1"/>
    <property type="match status" value="1"/>
</dbReference>
<dbReference type="GeneTree" id="ENSGT00390000009595"/>
<name>A0A8C0XZP8_CYPCA</name>
<protein>
    <recommendedName>
        <fullName evidence="3">Coiled-coil and C2 domain-containing protein 1B</fullName>
    </recommendedName>
</protein>
<feature type="region of interest" description="Disordered" evidence="4">
    <location>
        <begin position="175"/>
        <end position="241"/>
    </location>
</feature>
<dbReference type="SMART" id="SM00685">
    <property type="entry name" value="DM14"/>
    <property type="match status" value="4"/>
</dbReference>
<feature type="compositionally biased region" description="Low complexity" evidence="4">
    <location>
        <begin position="115"/>
        <end position="129"/>
    </location>
</feature>